<dbReference type="Proteomes" id="UP000789595">
    <property type="component" value="Unassembled WGS sequence"/>
</dbReference>
<evidence type="ECO:0000313" key="4">
    <source>
        <dbReference type="Proteomes" id="UP000789595"/>
    </source>
</evidence>
<dbReference type="EMBL" id="CAKKNE010000005">
    <property type="protein sequence ID" value="CAH0377688.1"/>
    <property type="molecule type" value="Genomic_DNA"/>
</dbReference>
<organism evidence="2">
    <name type="scientific">Pelagomonas calceolata</name>
    <dbReference type="NCBI Taxonomy" id="35677"/>
    <lineage>
        <taxon>Eukaryota</taxon>
        <taxon>Sar</taxon>
        <taxon>Stramenopiles</taxon>
        <taxon>Ochrophyta</taxon>
        <taxon>Pelagophyceae</taxon>
        <taxon>Pelagomonadales</taxon>
        <taxon>Pelagomonadaceae</taxon>
        <taxon>Pelagomonas</taxon>
    </lineage>
</organism>
<sequence length="492" mass="53157">MRCALLVAALATTAARLTKPLPPAVHVRGGGIFGRVARDAIEASSIQERTDAVATPLAATRTAVGAMLLFRPPGATAMFGPRGVAAFQIFYVSHFYLRLAVKAVVKVDFFERAKTPQTLWAKRATSASIGAACAAAVMKVPEPSKLAPGLAWGVLVARSATSIFDHATAELIERLRIGQATREILSPEHRFPGEEELHDLLSLDPHHHHRKSVKDAAESARQAVAKTITKESIAAERAKEAHGLSLKIQVARTLIAVAFTVGGLRTIQTGVWPLPPVWAARAPPPSVLALYAPAVVGAFELTAGIGDLCYIHKYQIDRLALRGVAFVGRHSDLILGPAVNLVSGLQSAASDAAKTAHKIFPRRPKKKKSRRSDGPSTLAKTTKIILTPILYVKRALGLGARYYSRGVKFSKERVKRFVKDTHHDLWPWVVGRAGYLVQCGELTLIGVPKYLLNMASAPVLYVTVLAAKGAQALLAPISRHPWIEKFLKLVIR</sequence>
<proteinExistence type="predicted"/>
<keyword evidence="4" id="KW-1185">Reference proteome</keyword>
<evidence type="ECO:0000313" key="3">
    <source>
        <dbReference type="EMBL" id="CAH0377688.1"/>
    </source>
</evidence>
<reference evidence="3" key="2">
    <citation type="submission" date="2021-11" db="EMBL/GenBank/DDBJ databases">
        <authorList>
            <consortium name="Genoscope - CEA"/>
            <person name="William W."/>
        </authorList>
    </citation>
    <scope>NUCLEOTIDE SEQUENCE</scope>
</reference>
<evidence type="ECO:0000256" key="1">
    <source>
        <dbReference type="SAM" id="SignalP"/>
    </source>
</evidence>
<feature type="chain" id="PRO_5036212263" description="Transmembrane protein 135 N-terminal domain-containing protein" evidence="1">
    <location>
        <begin position="16"/>
        <end position="492"/>
    </location>
</feature>
<protein>
    <recommendedName>
        <fullName evidence="5">Transmembrane protein 135 N-terminal domain-containing protein</fullName>
    </recommendedName>
</protein>
<gene>
    <name evidence="2" type="ORF">PCAL00307_LOCUS17734</name>
    <name evidence="3" type="ORF">PECAL_5P22150</name>
</gene>
<evidence type="ECO:0000313" key="2">
    <source>
        <dbReference type="EMBL" id="CAE0702289.1"/>
    </source>
</evidence>
<dbReference type="EMBL" id="HBIW01020613">
    <property type="protein sequence ID" value="CAE0702289.1"/>
    <property type="molecule type" value="Transcribed_RNA"/>
</dbReference>
<dbReference type="AlphaFoldDB" id="A0A7S4A3F6"/>
<name>A0A7S4A3F6_9STRA</name>
<evidence type="ECO:0008006" key="5">
    <source>
        <dbReference type="Google" id="ProtNLM"/>
    </source>
</evidence>
<keyword evidence="1" id="KW-0732">Signal</keyword>
<accession>A0A7S4A3F6</accession>
<reference evidence="2" key="1">
    <citation type="submission" date="2021-01" db="EMBL/GenBank/DDBJ databases">
        <authorList>
            <person name="Corre E."/>
            <person name="Pelletier E."/>
            <person name="Niang G."/>
            <person name="Scheremetjew M."/>
            <person name="Finn R."/>
            <person name="Kale V."/>
            <person name="Holt S."/>
            <person name="Cochrane G."/>
            <person name="Meng A."/>
            <person name="Brown T."/>
            <person name="Cohen L."/>
        </authorList>
    </citation>
    <scope>NUCLEOTIDE SEQUENCE</scope>
    <source>
        <strain evidence="2">CCMP1756</strain>
    </source>
</reference>
<feature type="signal peptide" evidence="1">
    <location>
        <begin position="1"/>
        <end position="15"/>
    </location>
</feature>